<name>S7PHH9_MYOBR</name>
<keyword evidence="1" id="KW-0812">Transmembrane</keyword>
<gene>
    <name evidence="2" type="ORF">D623_10029529</name>
</gene>
<dbReference type="AlphaFoldDB" id="S7PHH9"/>
<accession>S7PHH9</accession>
<dbReference type="EMBL" id="KE162237">
    <property type="protein sequence ID" value="EPQ07547.1"/>
    <property type="molecule type" value="Genomic_DNA"/>
</dbReference>
<organism evidence="2 3">
    <name type="scientific">Myotis brandtii</name>
    <name type="common">Brandt's bat</name>
    <dbReference type="NCBI Taxonomy" id="109478"/>
    <lineage>
        <taxon>Eukaryota</taxon>
        <taxon>Metazoa</taxon>
        <taxon>Chordata</taxon>
        <taxon>Craniata</taxon>
        <taxon>Vertebrata</taxon>
        <taxon>Euteleostomi</taxon>
        <taxon>Mammalia</taxon>
        <taxon>Eutheria</taxon>
        <taxon>Laurasiatheria</taxon>
        <taxon>Chiroptera</taxon>
        <taxon>Yangochiroptera</taxon>
        <taxon>Vespertilionidae</taxon>
        <taxon>Myotis</taxon>
    </lineage>
</organism>
<keyword evidence="1" id="KW-0472">Membrane</keyword>
<feature type="transmembrane region" description="Helical" evidence="1">
    <location>
        <begin position="21"/>
        <end position="47"/>
    </location>
</feature>
<evidence type="ECO:0000313" key="2">
    <source>
        <dbReference type="EMBL" id="EPQ07547.1"/>
    </source>
</evidence>
<proteinExistence type="predicted"/>
<keyword evidence="3" id="KW-1185">Reference proteome</keyword>
<sequence>MATQRQAWTRERGLRELALQMELVAAVAAAATLFLLLIFIIFASVYMGSGPVHQPLPQNC</sequence>
<reference evidence="2 3" key="1">
    <citation type="journal article" date="2013" name="Nat. Commun.">
        <title>Genome analysis reveals insights into physiology and longevity of the Brandt's bat Myotis brandtii.</title>
        <authorList>
            <person name="Seim I."/>
            <person name="Fang X."/>
            <person name="Xiong Z."/>
            <person name="Lobanov A.V."/>
            <person name="Huang Z."/>
            <person name="Ma S."/>
            <person name="Feng Y."/>
            <person name="Turanov A.A."/>
            <person name="Zhu Y."/>
            <person name="Lenz T.L."/>
            <person name="Gerashchenko M.V."/>
            <person name="Fan D."/>
            <person name="Hee Yim S."/>
            <person name="Yao X."/>
            <person name="Jordan D."/>
            <person name="Xiong Y."/>
            <person name="Ma Y."/>
            <person name="Lyapunov A.N."/>
            <person name="Chen G."/>
            <person name="Kulakova O.I."/>
            <person name="Sun Y."/>
            <person name="Lee S.G."/>
            <person name="Bronson R.T."/>
            <person name="Moskalev A.A."/>
            <person name="Sunyaev S.R."/>
            <person name="Zhang G."/>
            <person name="Krogh A."/>
            <person name="Wang J."/>
            <person name="Gladyshev V.N."/>
        </authorList>
    </citation>
    <scope>NUCLEOTIDE SEQUENCE [LARGE SCALE GENOMIC DNA]</scope>
</reference>
<evidence type="ECO:0000313" key="3">
    <source>
        <dbReference type="Proteomes" id="UP000052978"/>
    </source>
</evidence>
<keyword evidence="1" id="KW-1133">Transmembrane helix</keyword>
<protein>
    <submittedName>
        <fullName evidence="2">Uncharacterized protein</fullName>
    </submittedName>
</protein>
<evidence type="ECO:0000256" key="1">
    <source>
        <dbReference type="SAM" id="Phobius"/>
    </source>
</evidence>
<dbReference type="Proteomes" id="UP000052978">
    <property type="component" value="Unassembled WGS sequence"/>
</dbReference>